<dbReference type="EMBL" id="QQAY01000015">
    <property type="protein sequence ID" value="RDI39128.1"/>
    <property type="molecule type" value="Genomic_DNA"/>
</dbReference>
<dbReference type="RefSeq" id="WP_158538427.1">
    <property type="nucleotide sequence ID" value="NZ_QQAY01000015.1"/>
</dbReference>
<gene>
    <name evidence="2" type="ORF">DFR59_11535</name>
</gene>
<name>A0A370G5N1_9BACI</name>
<organism evidence="2 3">
    <name type="scientific">Falsibacillus pallidus</name>
    <dbReference type="NCBI Taxonomy" id="493781"/>
    <lineage>
        <taxon>Bacteria</taxon>
        <taxon>Bacillati</taxon>
        <taxon>Bacillota</taxon>
        <taxon>Bacilli</taxon>
        <taxon>Bacillales</taxon>
        <taxon>Bacillaceae</taxon>
        <taxon>Falsibacillus</taxon>
    </lineage>
</organism>
<reference evidence="2 3" key="1">
    <citation type="submission" date="2018-07" db="EMBL/GenBank/DDBJ databases">
        <title>Genomic Encyclopedia of Type Strains, Phase IV (KMG-IV): sequencing the most valuable type-strain genomes for metagenomic binning, comparative biology and taxonomic classification.</title>
        <authorList>
            <person name="Goeker M."/>
        </authorList>
    </citation>
    <scope>NUCLEOTIDE SEQUENCE [LARGE SCALE GENOMIC DNA]</scope>
    <source>
        <strain evidence="2 3">DSM 25281</strain>
    </source>
</reference>
<keyword evidence="1" id="KW-0812">Transmembrane</keyword>
<sequence>MSKKLALVLLTLMLIGVVYGIISSHITMLTSIGILFGVVLVGFKKKWKLNS</sequence>
<evidence type="ECO:0000313" key="3">
    <source>
        <dbReference type="Proteomes" id="UP000255326"/>
    </source>
</evidence>
<accession>A0A370G5N1</accession>
<evidence type="ECO:0000256" key="1">
    <source>
        <dbReference type="SAM" id="Phobius"/>
    </source>
</evidence>
<comment type="caution">
    <text evidence="2">The sequence shown here is derived from an EMBL/GenBank/DDBJ whole genome shotgun (WGS) entry which is preliminary data.</text>
</comment>
<keyword evidence="1" id="KW-0472">Membrane</keyword>
<dbReference type="Proteomes" id="UP000255326">
    <property type="component" value="Unassembled WGS sequence"/>
</dbReference>
<evidence type="ECO:0000313" key="2">
    <source>
        <dbReference type="EMBL" id="RDI39128.1"/>
    </source>
</evidence>
<keyword evidence="1" id="KW-1133">Transmembrane helix</keyword>
<keyword evidence="3" id="KW-1185">Reference proteome</keyword>
<dbReference type="AlphaFoldDB" id="A0A370G5N1"/>
<feature type="transmembrane region" description="Helical" evidence="1">
    <location>
        <begin position="30"/>
        <end position="47"/>
    </location>
</feature>
<protein>
    <submittedName>
        <fullName evidence="2">Uncharacterized protein</fullName>
    </submittedName>
</protein>
<proteinExistence type="predicted"/>